<organism evidence="3 4">
    <name type="scientific">Anopheles stephensi</name>
    <name type="common">Indo-Pakistan malaria mosquito</name>
    <dbReference type="NCBI Taxonomy" id="30069"/>
    <lineage>
        <taxon>Eukaryota</taxon>
        <taxon>Metazoa</taxon>
        <taxon>Ecdysozoa</taxon>
        <taxon>Arthropoda</taxon>
        <taxon>Hexapoda</taxon>
        <taxon>Insecta</taxon>
        <taxon>Pterygota</taxon>
        <taxon>Neoptera</taxon>
        <taxon>Endopterygota</taxon>
        <taxon>Diptera</taxon>
        <taxon>Nematocera</taxon>
        <taxon>Culicoidea</taxon>
        <taxon>Culicidae</taxon>
        <taxon>Anophelinae</taxon>
        <taxon>Anopheles</taxon>
    </lineage>
</organism>
<feature type="region of interest" description="Disordered" evidence="1">
    <location>
        <begin position="685"/>
        <end position="862"/>
    </location>
</feature>
<reference evidence="3" key="2">
    <citation type="submission" date="2020-05" db="UniProtKB">
        <authorList>
            <consortium name="EnsemblMetazoa"/>
        </authorList>
    </citation>
    <scope>IDENTIFICATION</scope>
    <source>
        <strain evidence="3">Indian</strain>
    </source>
</reference>
<keyword evidence="2" id="KW-1133">Transmembrane helix</keyword>
<feature type="compositionally biased region" description="Polar residues" evidence="1">
    <location>
        <begin position="363"/>
        <end position="372"/>
    </location>
</feature>
<feature type="compositionally biased region" description="Polar residues" evidence="1">
    <location>
        <begin position="492"/>
        <end position="504"/>
    </location>
</feature>
<dbReference type="EnsemblMetazoa" id="ASTEI06981-RA">
    <property type="protein sequence ID" value="ASTEI06981-PA"/>
    <property type="gene ID" value="ASTEI06981"/>
</dbReference>
<feature type="compositionally biased region" description="Basic and acidic residues" evidence="1">
    <location>
        <begin position="753"/>
        <end position="762"/>
    </location>
</feature>
<dbReference type="STRING" id="30069.A0A182YEU5"/>
<evidence type="ECO:0000256" key="2">
    <source>
        <dbReference type="SAM" id="Phobius"/>
    </source>
</evidence>
<feature type="compositionally biased region" description="Low complexity" evidence="1">
    <location>
        <begin position="1028"/>
        <end position="1047"/>
    </location>
</feature>
<accession>A0A182YEU5</accession>
<evidence type="ECO:0000313" key="3">
    <source>
        <dbReference type="EnsemblMetazoa" id="ASTEI06981-PA"/>
    </source>
</evidence>
<feature type="region of interest" description="Disordered" evidence="1">
    <location>
        <begin position="1003"/>
        <end position="1081"/>
    </location>
</feature>
<feature type="compositionally biased region" description="Acidic residues" evidence="1">
    <location>
        <begin position="163"/>
        <end position="174"/>
    </location>
</feature>
<dbReference type="AlphaFoldDB" id="A0A182YEU5"/>
<dbReference type="OMA" id="SNNDPGY"/>
<feature type="region of interest" description="Disordered" evidence="1">
    <location>
        <begin position="43"/>
        <end position="114"/>
    </location>
</feature>
<dbReference type="VEuPathDB" id="VectorBase:ASTEI20_033395"/>
<feature type="region of interest" description="Disordered" evidence="1">
    <location>
        <begin position="132"/>
        <end position="264"/>
    </location>
</feature>
<feature type="region of interest" description="Disordered" evidence="1">
    <location>
        <begin position="919"/>
        <end position="970"/>
    </location>
</feature>
<feature type="compositionally biased region" description="Polar residues" evidence="1">
    <location>
        <begin position="919"/>
        <end position="933"/>
    </location>
</feature>
<dbReference type="VEuPathDB" id="VectorBase:ASTE002852"/>
<feature type="region of interest" description="Disordered" evidence="1">
    <location>
        <begin position="407"/>
        <end position="554"/>
    </location>
</feature>
<proteinExistence type="predicted"/>
<feature type="compositionally biased region" description="Basic and acidic residues" evidence="1">
    <location>
        <begin position="179"/>
        <end position="193"/>
    </location>
</feature>
<feature type="compositionally biased region" description="Low complexity" evidence="1">
    <location>
        <begin position="960"/>
        <end position="970"/>
    </location>
</feature>
<keyword evidence="2" id="KW-0472">Membrane</keyword>
<feature type="compositionally biased region" description="Polar residues" evidence="1">
    <location>
        <begin position="81"/>
        <end position="104"/>
    </location>
</feature>
<feature type="compositionally biased region" description="Polar residues" evidence="1">
    <location>
        <begin position="738"/>
        <end position="748"/>
    </location>
</feature>
<feature type="compositionally biased region" description="Low complexity" evidence="1">
    <location>
        <begin position="934"/>
        <end position="951"/>
    </location>
</feature>
<feature type="compositionally biased region" description="Low complexity" evidence="1">
    <location>
        <begin position="574"/>
        <end position="586"/>
    </location>
</feature>
<protein>
    <submittedName>
        <fullName evidence="3">Uncharacterized protein</fullName>
    </submittedName>
</protein>
<feature type="region of interest" description="Disordered" evidence="1">
    <location>
        <begin position="341"/>
        <end position="381"/>
    </location>
</feature>
<name>A0A182YEU5_ANOST</name>
<feature type="compositionally biased region" description="Polar residues" evidence="1">
    <location>
        <begin position="448"/>
        <end position="462"/>
    </location>
</feature>
<reference evidence="4" key="1">
    <citation type="journal article" date="2014" name="Genome Biol.">
        <title>Genome analysis of a major urban malaria vector mosquito, Anopheles stephensi.</title>
        <authorList>
            <person name="Jiang X."/>
            <person name="Peery A."/>
            <person name="Hall A.B."/>
            <person name="Sharma A."/>
            <person name="Chen X.G."/>
            <person name="Waterhouse R.M."/>
            <person name="Komissarov A."/>
            <person name="Riehle M.M."/>
            <person name="Shouche Y."/>
            <person name="Sharakhova M.V."/>
            <person name="Lawson D."/>
            <person name="Pakpour N."/>
            <person name="Arensburger P."/>
            <person name="Davidson V.L."/>
            <person name="Eiglmeier K."/>
            <person name="Emrich S."/>
            <person name="George P."/>
            <person name="Kennedy R.C."/>
            <person name="Mane S.P."/>
            <person name="Maslen G."/>
            <person name="Oringanje C."/>
            <person name="Qi Y."/>
            <person name="Settlage R."/>
            <person name="Tojo M."/>
            <person name="Tubio J.M."/>
            <person name="Unger M.F."/>
            <person name="Wang B."/>
            <person name="Vernick K.D."/>
            <person name="Ribeiro J.M."/>
            <person name="James A.A."/>
            <person name="Michel K."/>
            <person name="Riehle M.A."/>
            <person name="Luckhart S."/>
            <person name="Sharakhov I.V."/>
            <person name="Tu Z."/>
        </authorList>
    </citation>
    <scope>NUCLEOTIDE SEQUENCE [LARGE SCALE GENOMIC DNA]</scope>
    <source>
        <strain evidence="4">Indian</strain>
    </source>
</reference>
<feature type="compositionally biased region" description="Polar residues" evidence="1">
    <location>
        <begin position="252"/>
        <end position="261"/>
    </location>
</feature>
<feature type="compositionally biased region" description="Low complexity" evidence="1">
    <location>
        <begin position="349"/>
        <end position="362"/>
    </location>
</feature>
<sequence>MQLQTLGYDAFWLYSISAVVMVSMITTVLSCLCCRRKQEIKTSNAPHRSLPDIPIAEPAGDNNSELYATVGDKVQDLPQGRSPSASLKKQASVSQHSSISQADDISSPYARVRSPPHAYDKLRRMEHPYAQVAQPGSAAGSTVFEKGSSGASGTANRSKPRDGDDDEDDDDDELMSPISRRESSQNIEDRETSTVDIPAASAIAGRVSASQDLPYMTPPIVQPSSQHFSGDSQDSSKGYTSISVREPLANLLPQNMPNQTTAKRRQILGDSHYATVSDDSDEMYAAIDDPGNQGDLYTSGSETYAQIQPPNAMTVSVEINTGASSRPQPPSVQTLHATANDGLDSAGMTSSSSNKTNTTPSNRLSNHSNLATSGDEHMHGAPSHLVASAAPLEGGGGAGGLRAQTFVQHSRQASSSSCTSSVGNLGSPKPEKRQANSPLPPTPKTLKHQANNFFSTSNQSMLGSGSVASSSTTTATSGRNSVASVIECGGPTASNRDNAGNKSSVDADGTNGKQKKSPSKDLEGMYAKVMKKNKLSKVPSQNSSPVPLRKDGSLDGQHLKQQFLSDSDMSQFNGSGSLHSGSPSRSMAGAQRNSTGTCPNKDPGYETIPGDNVKAGMEAASRKSADYAQIQKLHRHQNPGTTTVANVLLAGGEGGNALSAIVAQGIESVSLGSLEICHGIDEHYERSFPADTEPGYESLPDTRGSMNDPGYETLNRGSNRTESDSDPNYEILRPAGSKPSSTASQPSGANKPRGGDSNRDSDGYSSIREPGKSAHQTVKNGARNRLDFGGARRVGVAEDDDTDSSTPGYSSIKEKDDYDPGYSVISERKNPPPGHDYASITEEAKKRKPNINNNLEPDDESDIYSSIPHTASGTLTMPSPSAAVAIMGGSSPPGGGSVGIAIESGSNFADRTCTAVMGTLSSSPGYSSISETRTTPSSTDGDGDGSTSSPDQLIGYSKHNSNTNTTVTTNNSLSRISSNYESLTGSESDPNYESVKYLNVKENPYERLHNESGGGAGGTSEMESIPKSLTNDSLTTDSDTATPTPGTQTLSPGGIPSARRALMGKPDSDGTVPAVGDYFQV</sequence>
<feature type="region of interest" description="Disordered" evidence="1">
    <location>
        <begin position="567"/>
        <end position="606"/>
    </location>
</feature>
<feature type="compositionally biased region" description="Low complexity" evidence="1">
    <location>
        <begin position="463"/>
        <end position="478"/>
    </location>
</feature>
<feature type="compositionally biased region" description="Low complexity" evidence="1">
    <location>
        <begin position="410"/>
        <end position="427"/>
    </location>
</feature>
<keyword evidence="2" id="KW-0812">Transmembrane</keyword>
<feature type="transmembrane region" description="Helical" evidence="2">
    <location>
        <begin position="12"/>
        <end position="34"/>
    </location>
</feature>
<evidence type="ECO:0000256" key="1">
    <source>
        <dbReference type="SAM" id="MobiDB-lite"/>
    </source>
</evidence>
<keyword evidence="4" id="KW-1185">Reference proteome</keyword>
<feature type="compositionally biased region" description="Polar residues" evidence="1">
    <location>
        <begin position="222"/>
        <end position="243"/>
    </location>
</feature>
<dbReference type="VEuPathDB" id="VectorBase:ASTEI06981"/>
<evidence type="ECO:0000313" key="4">
    <source>
        <dbReference type="Proteomes" id="UP000076408"/>
    </source>
</evidence>
<dbReference type="Proteomes" id="UP000076408">
    <property type="component" value="Unassembled WGS sequence"/>
</dbReference>